<keyword evidence="4" id="KW-1185">Reference proteome</keyword>
<dbReference type="EMBL" id="KV994990">
    <property type="protein sequence ID" value="PIO14704.1"/>
    <property type="molecule type" value="Genomic_DNA"/>
</dbReference>
<evidence type="ECO:0000313" key="3">
    <source>
        <dbReference type="EMBL" id="PIO14704.1"/>
    </source>
</evidence>
<feature type="compositionally biased region" description="Polar residues" evidence="1">
    <location>
        <begin position="77"/>
        <end position="98"/>
    </location>
</feature>
<evidence type="ECO:0000259" key="2">
    <source>
        <dbReference type="Pfam" id="PF14551"/>
    </source>
</evidence>
<dbReference type="Proteomes" id="UP000228934">
    <property type="component" value="Unassembled WGS sequence"/>
</dbReference>
<dbReference type="FunFam" id="3.30.1640.10:FF:000001">
    <property type="entry name" value="DNA helicase"/>
    <property type="match status" value="1"/>
</dbReference>
<dbReference type="OrthoDB" id="10251574at2759"/>
<feature type="non-terminal residue" evidence="3">
    <location>
        <position position="239"/>
    </location>
</feature>
<sequence length="239" mass="26791">MSSPISTPSRRRNKRGRGSNPPTPRSEEVSSPPSQKRRTEDSTSIGELLPMPTSPGDLQSPSGQELLFSSPAPSRHSALQSELDLSSPLTYGTPSSRVEGTPRSGIRGTPARQRPDLGSARKLKQVDLLSDQPAAEELITSEQSMEQKLVIWGTDVNVITCREKFQRFIQRFIDPSAKEEDNVGLDLNEPIYMQRLEEINVVGEPFLNVDCDHLRTFDQDLYRQLVCYPQVIMTFSHRI</sequence>
<accession>A0A2G9QGI5</accession>
<dbReference type="InterPro" id="IPR012340">
    <property type="entry name" value="NA-bd_OB-fold"/>
</dbReference>
<dbReference type="AlphaFoldDB" id="A0A2G9QGI5"/>
<organism evidence="3 4">
    <name type="scientific">Aquarana catesbeiana</name>
    <name type="common">American bullfrog</name>
    <name type="synonym">Rana catesbeiana</name>
    <dbReference type="NCBI Taxonomy" id="8400"/>
    <lineage>
        <taxon>Eukaryota</taxon>
        <taxon>Metazoa</taxon>
        <taxon>Chordata</taxon>
        <taxon>Craniata</taxon>
        <taxon>Vertebrata</taxon>
        <taxon>Euteleostomi</taxon>
        <taxon>Amphibia</taxon>
        <taxon>Batrachia</taxon>
        <taxon>Anura</taxon>
        <taxon>Neobatrachia</taxon>
        <taxon>Ranoidea</taxon>
        <taxon>Ranidae</taxon>
        <taxon>Aquarana</taxon>
    </lineage>
</organism>
<dbReference type="Pfam" id="PF14551">
    <property type="entry name" value="MCM_N"/>
    <property type="match status" value="1"/>
</dbReference>
<reference evidence="4" key="1">
    <citation type="journal article" date="2017" name="Nat. Commun.">
        <title>The North American bullfrog draft genome provides insight into hormonal regulation of long noncoding RNA.</title>
        <authorList>
            <person name="Hammond S.A."/>
            <person name="Warren R.L."/>
            <person name="Vandervalk B.P."/>
            <person name="Kucuk E."/>
            <person name="Khan H."/>
            <person name="Gibb E.A."/>
            <person name="Pandoh P."/>
            <person name="Kirk H."/>
            <person name="Zhao Y."/>
            <person name="Jones M."/>
            <person name="Mungall A.J."/>
            <person name="Coope R."/>
            <person name="Pleasance S."/>
            <person name="Moore R.A."/>
            <person name="Holt R.A."/>
            <person name="Round J.M."/>
            <person name="Ohora S."/>
            <person name="Walle B.V."/>
            <person name="Veldhoen N."/>
            <person name="Helbing C.C."/>
            <person name="Birol I."/>
        </authorList>
    </citation>
    <scope>NUCLEOTIDE SEQUENCE [LARGE SCALE GENOMIC DNA]</scope>
</reference>
<gene>
    <name evidence="3" type="ORF">AB205_0024110</name>
</gene>
<evidence type="ECO:0000313" key="4">
    <source>
        <dbReference type="Proteomes" id="UP000228934"/>
    </source>
</evidence>
<dbReference type="Gene3D" id="3.30.1640.10">
    <property type="entry name" value="mini-chromosome maintenance (MCM) complex, chain A, domain 1"/>
    <property type="match status" value="1"/>
</dbReference>
<name>A0A2G9QGI5_AQUCT</name>
<evidence type="ECO:0000256" key="1">
    <source>
        <dbReference type="SAM" id="MobiDB-lite"/>
    </source>
</evidence>
<dbReference type="InterPro" id="IPR027925">
    <property type="entry name" value="MCM_N"/>
</dbReference>
<feature type="domain" description="MCM N-terminal" evidence="2">
    <location>
        <begin position="162"/>
        <end position="235"/>
    </location>
</feature>
<dbReference type="SUPFAM" id="SSF50249">
    <property type="entry name" value="Nucleic acid-binding proteins"/>
    <property type="match status" value="1"/>
</dbReference>
<feature type="region of interest" description="Disordered" evidence="1">
    <location>
        <begin position="1"/>
        <end position="118"/>
    </location>
</feature>
<protein>
    <recommendedName>
        <fullName evidence="2">MCM N-terminal domain-containing protein</fullName>
    </recommendedName>
</protein>
<proteinExistence type="predicted"/>